<dbReference type="OrthoDB" id="5869258at2759"/>
<evidence type="ECO:0008006" key="4">
    <source>
        <dbReference type="Google" id="ProtNLM"/>
    </source>
</evidence>
<evidence type="ECO:0000256" key="1">
    <source>
        <dbReference type="SAM" id="Phobius"/>
    </source>
</evidence>
<comment type="caution">
    <text evidence="2">The sequence shown here is derived from an EMBL/GenBank/DDBJ whole genome shotgun (WGS) entry which is preliminary data.</text>
</comment>
<dbReference type="Pfam" id="PF10326">
    <property type="entry name" value="7TM_GPCR_Str"/>
    <property type="match status" value="1"/>
</dbReference>
<evidence type="ECO:0000313" key="3">
    <source>
        <dbReference type="Proteomes" id="UP000230233"/>
    </source>
</evidence>
<dbReference type="PANTHER" id="PTHR22943:SF109">
    <property type="entry name" value="SEVEN TM RECEPTOR"/>
    <property type="match status" value="1"/>
</dbReference>
<dbReference type="Proteomes" id="UP000230233">
    <property type="component" value="Chromosome V"/>
</dbReference>
<dbReference type="SUPFAM" id="SSF81321">
    <property type="entry name" value="Family A G protein-coupled receptor-like"/>
    <property type="match status" value="1"/>
</dbReference>
<dbReference type="AlphaFoldDB" id="A0A2G5TDK6"/>
<keyword evidence="1" id="KW-1133">Transmembrane helix</keyword>
<dbReference type="EMBL" id="PDUG01000005">
    <property type="protein sequence ID" value="PIC25253.1"/>
    <property type="molecule type" value="Genomic_DNA"/>
</dbReference>
<accession>A0A2G5TDK6</accession>
<reference evidence="3" key="1">
    <citation type="submission" date="2017-10" db="EMBL/GenBank/DDBJ databases">
        <title>Rapid genome shrinkage in a self-fertile nematode reveals novel sperm competition proteins.</title>
        <authorList>
            <person name="Yin D."/>
            <person name="Schwarz E.M."/>
            <person name="Thomas C.G."/>
            <person name="Felde R.L."/>
            <person name="Korf I.F."/>
            <person name="Cutter A.D."/>
            <person name="Schartner C.M."/>
            <person name="Ralston E.J."/>
            <person name="Meyer B.J."/>
            <person name="Haag E.S."/>
        </authorList>
    </citation>
    <scope>NUCLEOTIDE SEQUENCE [LARGE SCALE GENOMIC DNA]</scope>
    <source>
        <strain evidence="3">JU1422</strain>
    </source>
</reference>
<name>A0A2G5TDK6_9PELO</name>
<feature type="transmembrane region" description="Helical" evidence="1">
    <location>
        <begin position="46"/>
        <end position="71"/>
    </location>
</feature>
<dbReference type="GO" id="GO:0005886">
    <property type="term" value="C:plasma membrane"/>
    <property type="evidence" value="ECO:0007669"/>
    <property type="project" value="TreeGrafter"/>
</dbReference>
<sequence length="101" mass="11347">MSSYYARSIQNQLFQALVMQTLIPVILVYLPVGITHSFPMLNMETGLYASFSIATISIYPALDPLPTMFIVENYRKTIMCKKVNDVGKDAYGCFQVAVGRK</sequence>
<protein>
    <recommendedName>
        <fullName evidence="4">Cation-transporting P-type ATPase C-terminal domain-containing protein</fullName>
    </recommendedName>
</protein>
<dbReference type="InterPro" id="IPR019428">
    <property type="entry name" value="7TM_GPCR_serpentine_rcpt_Str"/>
</dbReference>
<keyword evidence="1" id="KW-0472">Membrane</keyword>
<keyword evidence="1" id="KW-0812">Transmembrane</keyword>
<dbReference type="GO" id="GO:0042048">
    <property type="term" value="P:olfactory behavior"/>
    <property type="evidence" value="ECO:0007669"/>
    <property type="project" value="TreeGrafter"/>
</dbReference>
<proteinExistence type="predicted"/>
<keyword evidence="3" id="KW-1185">Reference proteome</keyword>
<feature type="transmembrane region" description="Helical" evidence="1">
    <location>
        <begin position="12"/>
        <end position="34"/>
    </location>
</feature>
<evidence type="ECO:0000313" key="2">
    <source>
        <dbReference type="EMBL" id="PIC25253.1"/>
    </source>
</evidence>
<gene>
    <name evidence="2" type="primary">Cnig_chr_V.g18258</name>
    <name evidence="2" type="ORF">B9Z55_018258</name>
</gene>
<dbReference type="GO" id="GO:0038022">
    <property type="term" value="F:G protein-coupled olfactory receptor activity"/>
    <property type="evidence" value="ECO:0007669"/>
    <property type="project" value="TreeGrafter"/>
</dbReference>
<dbReference type="PANTHER" id="PTHR22943">
    <property type="entry name" value="7-TRANSMEMBRANE DOMAIN RECEPTOR C.ELEGANS"/>
    <property type="match status" value="1"/>
</dbReference>
<organism evidence="2 3">
    <name type="scientific">Caenorhabditis nigoni</name>
    <dbReference type="NCBI Taxonomy" id="1611254"/>
    <lineage>
        <taxon>Eukaryota</taxon>
        <taxon>Metazoa</taxon>
        <taxon>Ecdysozoa</taxon>
        <taxon>Nematoda</taxon>
        <taxon>Chromadorea</taxon>
        <taxon>Rhabditida</taxon>
        <taxon>Rhabditina</taxon>
        <taxon>Rhabditomorpha</taxon>
        <taxon>Rhabditoidea</taxon>
        <taxon>Rhabditidae</taxon>
        <taxon>Peloderinae</taxon>
        <taxon>Caenorhabditis</taxon>
    </lineage>
</organism>